<dbReference type="EMBL" id="CCKJ01000032">
    <property type="protein sequence ID" value="CDT62585.1"/>
    <property type="molecule type" value="Genomic_DNA"/>
</dbReference>
<evidence type="ECO:0000313" key="2">
    <source>
        <dbReference type="Proteomes" id="UP000041625"/>
    </source>
</evidence>
<proteinExistence type="predicted"/>
<accession>A0A0T7E6P8</accession>
<accession>A0A0T7ENM7</accession>
<dbReference type="Proteomes" id="UP000041625">
    <property type="component" value="Unassembled WGS sequence"/>
</dbReference>
<gene>
    <name evidence="1" type="ORF">VCR31J2_1270636</name>
</gene>
<comment type="caution">
    <text evidence="1">The sequence shown here is derived from an EMBL/GenBank/DDBJ whole genome shotgun (WGS) entry which is preliminary data.</text>
</comment>
<keyword evidence="2" id="KW-1185">Reference proteome</keyword>
<accession>A0A0T7CXD6</accession>
<sequence length="46" mass="5002">MESIAVCLVYNNKFYKNSFHAEISNEASNVVPCNQPSGCIGTKCCS</sequence>
<evidence type="ECO:0000313" key="1">
    <source>
        <dbReference type="EMBL" id="CDT62585.1"/>
    </source>
</evidence>
<dbReference type="AlphaFoldDB" id="A0A0T7ENM7"/>
<protein>
    <submittedName>
        <fullName evidence="1">Uncharacterized protein</fullName>
    </submittedName>
</protein>
<name>A0A0T7ENM7_9VIBR</name>
<organism evidence="1 2">
    <name type="scientific">Vibrio coralliirubri</name>
    <dbReference type="NCBI Taxonomy" id="1516159"/>
    <lineage>
        <taxon>Bacteria</taxon>
        <taxon>Pseudomonadati</taxon>
        <taxon>Pseudomonadota</taxon>
        <taxon>Gammaproteobacteria</taxon>
        <taxon>Vibrionales</taxon>
        <taxon>Vibrionaceae</taxon>
        <taxon>Vibrio</taxon>
    </lineage>
</organism>
<reference evidence="1 2" key="1">
    <citation type="submission" date="2014-06" db="EMBL/GenBank/DDBJ databases">
        <authorList>
            <person name="Le Roux F."/>
        </authorList>
    </citation>
    <scope>NUCLEOTIDE SEQUENCE [LARGE SCALE GENOMIC DNA]</scope>
    <source>
        <strain evidence="1 2">J2-31</strain>
    </source>
</reference>